<keyword evidence="7 12" id="KW-0235">DNA replication</keyword>
<evidence type="ECO:0000256" key="4">
    <source>
        <dbReference type="ARBA" id="ARBA00022518"/>
    </source>
</evidence>
<name>A0A385PKQ6_9PAPI</name>
<evidence type="ECO:0000259" key="14">
    <source>
        <dbReference type="Pfam" id="PF00508"/>
    </source>
</evidence>
<keyword evidence="10 12" id="KW-0010">Activator</keyword>
<evidence type="ECO:0000256" key="8">
    <source>
        <dbReference type="ARBA" id="ARBA00023015"/>
    </source>
</evidence>
<dbReference type="GO" id="GO:0039693">
    <property type="term" value="P:viral DNA genome replication"/>
    <property type="evidence" value="ECO:0007669"/>
    <property type="project" value="UniProtKB-UniRule"/>
</dbReference>
<accession>A0A385PKQ6</accession>
<feature type="region of interest" description="Disordered" evidence="13">
    <location>
        <begin position="197"/>
        <end position="292"/>
    </location>
</feature>
<organism evidence="16">
    <name type="scientific">Human papillomavirus</name>
    <dbReference type="NCBI Taxonomy" id="10566"/>
    <lineage>
        <taxon>Viruses</taxon>
        <taxon>Monodnaviria</taxon>
        <taxon>Shotokuvirae</taxon>
        <taxon>Cossaviricota</taxon>
        <taxon>Papovaviricetes</taxon>
        <taxon>Zurhausenvirales</taxon>
        <taxon>Papillomaviridae</taxon>
    </lineage>
</organism>
<dbReference type="InterPro" id="IPR000427">
    <property type="entry name" value="Papillomavirus_E2_C"/>
</dbReference>
<evidence type="ECO:0000256" key="11">
    <source>
        <dbReference type="ARBA" id="ARBA00023163"/>
    </source>
</evidence>
<evidence type="ECO:0000256" key="9">
    <source>
        <dbReference type="ARBA" id="ARBA00023125"/>
    </source>
</evidence>
<feature type="compositionally biased region" description="Low complexity" evidence="13">
    <location>
        <begin position="199"/>
        <end position="215"/>
    </location>
</feature>
<evidence type="ECO:0000256" key="1">
    <source>
        <dbReference type="ARBA" id="ARBA00004147"/>
    </source>
</evidence>
<reference evidence="16" key="1">
    <citation type="journal article" date="2018" name="Nat. Med.">
        <title>Expanded skin virome in DOCK8-deficient patients.</title>
        <authorList>
            <consortium name="NISC Comparative Sequencing Program"/>
            <person name="Tirosh O."/>
            <person name="Conlan S."/>
            <person name="Deming C."/>
            <person name="Lee-Lin S.Q."/>
            <person name="Huang X."/>
            <person name="Su H.C."/>
            <person name="Freeman A.F."/>
            <person name="Segre J.A."/>
            <person name="Kong H.H."/>
        </authorList>
    </citation>
    <scope>NUCLEOTIDE SEQUENCE</scope>
    <source>
        <strain evidence="16">HPV-mSK_042</strain>
    </source>
</reference>
<keyword evidence="12" id="KW-0832">Ubl conjugation</keyword>
<dbReference type="InterPro" id="IPR042504">
    <property type="entry name" value="Regulatory_protein_E2_N_2"/>
</dbReference>
<comment type="caution">
    <text evidence="12">Lacks conserved residue(s) required for the propagation of feature annotation.</text>
</comment>
<evidence type="ECO:0000256" key="13">
    <source>
        <dbReference type="SAM" id="MobiDB-lite"/>
    </source>
</evidence>
<dbReference type="Pfam" id="PF00508">
    <property type="entry name" value="PPV_E2_N"/>
    <property type="match status" value="1"/>
</dbReference>
<feature type="domain" description="Papillomavirus E2 C-terminal" evidence="15">
    <location>
        <begin position="307"/>
        <end position="383"/>
    </location>
</feature>
<feature type="domain" description="Papillomavirus E2 N-terminal" evidence="14">
    <location>
        <begin position="1"/>
        <end position="197"/>
    </location>
</feature>
<comment type="similarity">
    <text evidence="2">Belongs to the papillomaviridae E8^E2C protein family.</text>
</comment>
<protein>
    <recommendedName>
        <fullName evidence="12">Regulatory protein E2</fullName>
    </recommendedName>
</protein>
<dbReference type="SUPFAM" id="SSF54957">
    <property type="entry name" value="Viral DNA-binding domain"/>
    <property type="match status" value="1"/>
</dbReference>
<comment type="PTM">
    <text evidence="12">Sumoylation plays a regulatory role in E2 transcriptional activity.</text>
</comment>
<keyword evidence="9 12" id="KW-0238">DNA-binding</keyword>
<feature type="compositionally biased region" description="Basic and acidic residues" evidence="13">
    <location>
        <begin position="227"/>
        <end position="236"/>
    </location>
</feature>
<keyword evidence="4 12" id="KW-0244">Early protein</keyword>
<feature type="region of interest" description="DNA-binding domain" evidence="12">
    <location>
        <begin position="304"/>
        <end position="388"/>
    </location>
</feature>
<proteinExistence type="inferred from homology"/>
<evidence type="ECO:0000256" key="6">
    <source>
        <dbReference type="ARBA" id="ARBA00022562"/>
    </source>
</evidence>
<evidence type="ECO:0000256" key="10">
    <source>
        <dbReference type="ARBA" id="ARBA00023159"/>
    </source>
</evidence>
<evidence type="ECO:0000256" key="2">
    <source>
        <dbReference type="ARBA" id="ARBA00007794"/>
    </source>
</evidence>
<dbReference type="InterPro" id="IPR033668">
    <property type="entry name" value="Reg_prot_E2"/>
</dbReference>
<evidence type="ECO:0000313" key="16">
    <source>
        <dbReference type="EMBL" id="AYA93603.1"/>
    </source>
</evidence>
<comment type="function">
    <text evidence="12">Plays a role in the initiation of viral DNA replication. A dimer of E2 interacts with a dimer of E1 in order to improve specificity of E1 DNA binding activity. Once the complex recognizes and binds DNA at specific sites, the E2 dimer is removed from DNA. E2 also regulates viral transcription through binding to the E2RE response element (5'-ACCNNNNNNGGT-3') present in multiple copies in the regulatory regions of the viral genome. Activates or represses transcription depending on E2RE's position with regards to proximal promoter elements including the TATA-box. Repression occurs by sterically hindering the assembly of the transcription initiation complex.</text>
</comment>
<dbReference type="HAMAP" id="MF_04001">
    <property type="entry name" value="PPV_E2"/>
    <property type="match status" value="1"/>
</dbReference>
<evidence type="ECO:0000256" key="3">
    <source>
        <dbReference type="ARBA" id="ARBA00022491"/>
    </source>
</evidence>
<comment type="subunit">
    <text evidence="12">Binds DNA as homodimer. Interacts with protein E1; this interaction greatly increases E1 DNA-binding activity. Interacts with protein L1; this interaction enhances E2-dependent replication and transcription activation. Interacts with protein L2; this interaction inhibits E2 transcriptional activity but not DNA replication function E2. Interacts with protein E7; this interaction inhibits E7 oncogenic activity. Interacts with host TAF1; this interaction modulates E2-dependent transcriptional regulation. Interacts with host BRD4; this interaction mediates E2 transcriptional activation function. Additionally, the interaction with host BRD4 on mitotic chromosomes mediates tethering of the viral genome. Interacts with host TOPBP1; this interaction is required for optimal viral DNA replication.</text>
</comment>
<keyword evidence="11 12" id="KW-0804">Transcription</keyword>
<dbReference type="Pfam" id="PF00511">
    <property type="entry name" value="PPV_E2_C"/>
    <property type="match status" value="1"/>
</dbReference>
<evidence type="ECO:0000256" key="7">
    <source>
        <dbReference type="ARBA" id="ARBA00022705"/>
    </source>
</evidence>
<dbReference type="GO" id="GO:0000166">
    <property type="term" value="F:nucleotide binding"/>
    <property type="evidence" value="ECO:0007669"/>
    <property type="project" value="UniProtKB-UniRule"/>
</dbReference>
<sequence>MENLVQRLESLQERLLSLYEQDSNDIQDQITHWTLVKQEQLIYHYARKNGIRRLGMQSLPTLAASETKAKQAIEMILQLQSLANSPFGLESWSLHDTSRERYTTEPENTFKKQPQTLLITFDNDRDNSVEHTVWTYVYYQNGDDIWHKEESSVDEKGIYFLKYGVEKHYYVQFANEATRYSKKGEYTVQFKNQRHSYNVSSVSSTSGSPGSPDSTKANASGSNTRSTSEEGPERSIRSRTFGQRPSTSPRVSSRRGGQQGKPDTGADSDSGLAPPSPEDVGSRTTQPTRRGQSRLRVLLQEARDPLVLCLKGGPNQLKCLRYRLKKQHHKLFTKISTTWHWVHNTSTDRVGNARMLIQFVNEDQRNRFLDEIIVPKDIIVYRGYFRGY</sequence>
<dbReference type="InterPro" id="IPR001866">
    <property type="entry name" value="PPV_E2_N"/>
</dbReference>
<feature type="compositionally biased region" description="Low complexity" evidence="13">
    <location>
        <begin position="244"/>
        <end position="255"/>
    </location>
</feature>
<dbReference type="EMBL" id="MH777189">
    <property type="protein sequence ID" value="AYA93603.1"/>
    <property type="molecule type" value="Genomic_DNA"/>
</dbReference>
<dbReference type="GO" id="GO:0042025">
    <property type="term" value="C:host cell nucleus"/>
    <property type="evidence" value="ECO:0007669"/>
    <property type="project" value="UniProtKB-SubCell"/>
</dbReference>
<comment type="similarity">
    <text evidence="12">Belongs to the papillomaviridae E2 protein family.</text>
</comment>
<comment type="subcellular location">
    <subcellularLocation>
        <location evidence="1 12">Host nucleus</location>
    </subcellularLocation>
</comment>
<feature type="cross-link" description="Glycyl lysine isopeptide (Lys-Gly) (interchain with G-Cter in SUMO)" evidence="12">
    <location>
        <position position="311"/>
    </location>
</feature>
<dbReference type="GO" id="GO:0006275">
    <property type="term" value="P:regulation of DNA replication"/>
    <property type="evidence" value="ECO:0007669"/>
    <property type="project" value="UniProtKB-UniRule"/>
</dbReference>
<comment type="PTM">
    <text evidence="12">Phosphorylated.</text>
</comment>
<dbReference type="GO" id="GO:0003677">
    <property type="term" value="F:DNA binding"/>
    <property type="evidence" value="ECO:0007669"/>
    <property type="project" value="UniProtKB-UniRule"/>
</dbReference>
<dbReference type="InterPro" id="IPR036050">
    <property type="entry name" value="Regulatory_protein_E2_N"/>
</dbReference>
<dbReference type="GO" id="GO:0003700">
    <property type="term" value="F:DNA-binding transcription factor activity"/>
    <property type="evidence" value="ECO:0007669"/>
    <property type="project" value="UniProtKB-UniRule"/>
</dbReference>
<feature type="compositionally biased region" description="Polar residues" evidence="13">
    <location>
        <begin position="216"/>
        <end position="226"/>
    </location>
</feature>
<dbReference type="InterPro" id="IPR035975">
    <property type="entry name" value="E2/EBNA1_C_sf"/>
</dbReference>
<evidence type="ECO:0000256" key="5">
    <source>
        <dbReference type="ARBA" id="ARBA00022553"/>
    </source>
</evidence>
<dbReference type="SUPFAM" id="SSF51332">
    <property type="entry name" value="E2 regulatory, transactivation domain"/>
    <property type="match status" value="1"/>
</dbReference>
<dbReference type="GO" id="GO:0006260">
    <property type="term" value="P:DNA replication"/>
    <property type="evidence" value="ECO:0007669"/>
    <property type="project" value="UniProtKB-KW"/>
</dbReference>
<keyword evidence="3 12" id="KW-0678">Repressor</keyword>
<keyword evidence="6 12" id="KW-1048">Host nucleus</keyword>
<evidence type="ECO:0000259" key="15">
    <source>
        <dbReference type="Pfam" id="PF00511"/>
    </source>
</evidence>
<dbReference type="InterPro" id="IPR012677">
    <property type="entry name" value="Nucleotide-bd_a/b_plait_sf"/>
</dbReference>
<dbReference type="GO" id="GO:0006351">
    <property type="term" value="P:DNA-templated transcription"/>
    <property type="evidence" value="ECO:0007669"/>
    <property type="project" value="UniProtKB-UniRule"/>
</dbReference>
<dbReference type="InterPro" id="IPR042503">
    <property type="entry name" value="Regulatory_protein_E2_N_1"/>
</dbReference>
<dbReference type="Gene3D" id="1.10.287.30">
    <property type="entry name" value="E2 (early) protein, N terminal domain, subdomain 1"/>
    <property type="match status" value="1"/>
</dbReference>
<keyword evidence="8 12" id="KW-0805">Transcription regulation</keyword>
<dbReference type="Gene3D" id="3.30.70.330">
    <property type="match status" value="1"/>
</dbReference>
<keyword evidence="12" id="KW-1017">Isopeptide bond</keyword>
<dbReference type="Gene3D" id="2.170.200.10">
    <property type="entry name" value="Papillomavirus E2 early protein domain"/>
    <property type="match status" value="1"/>
</dbReference>
<keyword evidence="5 12" id="KW-0597">Phosphoprotein</keyword>
<gene>
    <name evidence="12" type="primary">E2</name>
</gene>
<evidence type="ECO:0000256" key="12">
    <source>
        <dbReference type="HAMAP-Rule" id="MF_04001"/>
    </source>
</evidence>